<feature type="transmembrane region" description="Helical" evidence="1">
    <location>
        <begin position="149"/>
        <end position="169"/>
    </location>
</feature>
<sequence>MPRFPSARSLPLIMAWLAISAAAAVSPLQSPDPAAAADPSPPQTANLTAEQTTATTVLGGSGALQPMTAAAAVIDRVANRVTEDVYFVDVDRGHDDVLKPMKNKRKKKPMSKHKKKKQSFKDKLIPLLIIPFAIQTMLIPMFIMNLKLLAIKAMTIGKFAILLIAFNMIRSWSQNAHSTSVSGSAGNSMLMAQNYGYNGGPELGALFNG</sequence>
<keyword evidence="1" id="KW-0812">Transmembrane</keyword>
<organism evidence="3 4">
    <name type="scientific">Cinara cedri</name>
    <dbReference type="NCBI Taxonomy" id="506608"/>
    <lineage>
        <taxon>Eukaryota</taxon>
        <taxon>Metazoa</taxon>
        <taxon>Ecdysozoa</taxon>
        <taxon>Arthropoda</taxon>
        <taxon>Hexapoda</taxon>
        <taxon>Insecta</taxon>
        <taxon>Pterygota</taxon>
        <taxon>Neoptera</taxon>
        <taxon>Paraneoptera</taxon>
        <taxon>Hemiptera</taxon>
        <taxon>Sternorrhyncha</taxon>
        <taxon>Aphidomorpha</taxon>
        <taxon>Aphidoidea</taxon>
        <taxon>Aphididae</taxon>
        <taxon>Lachninae</taxon>
        <taxon>Cinara</taxon>
    </lineage>
</organism>
<evidence type="ECO:0000313" key="4">
    <source>
        <dbReference type="Proteomes" id="UP000325440"/>
    </source>
</evidence>
<dbReference type="Proteomes" id="UP000325440">
    <property type="component" value="Unassembled WGS sequence"/>
</dbReference>
<keyword evidence="4" id="KW-1185">Reference proteome</keyword>
<name>A0A5E4N292_9HEMI</name>
<protein>
    <submittedName>
        <fullName evidence="3">Uncharacterized protein</fullName>
    </submittedName>
</protein>
<feature type="transmembrane region" description="Helical" evidence="1">
    <location>
        <begin position="124"/>
        <end position="143"/>
    </location>
</feature>
<dbReference type="OrthoDB" id="6624538at2759"/>
<evidence type="ECO:0000256" key="1">
    <source>
        <dbReference type="SAM" id="Phobius"/>
    </source>
</evidence>
<proteinExistence type="predicted"/>
<dbReference type="InterPro" id="IPR012464">
    <property type="entry name" value="DUF1676"/>
</dbReference>
<evidence type="ECO:0000256" key="2">
    <source>
        <dbReference type="SAM" id="SignalP"/>
    </source>
</evidence>
<feature type="signal peptide" evidence="2">
    <location>
        <begin position="1"/>
        <end position="23"/>
    </location>
</feature>
<dbReference type="EMBL" id="CABPRJ010001498">
    <property type="protein sequence ID" value="VVC38769.1"/>
    <property type="molecule type" value="Genomic_DNA"/>
</dbReference>
<feature type="chain" id="PRO_5022822884" evidence="2">
    <location>
        <begin position="24"/>
        <end position="209"/>
    </location>
</feature>
<accession>A0A5E4N292</accession>
<keyword evidence="1" id="KW-0472">Membrane</keyword>
<reference evidence="3 4" key="1">
    <citation type="submission" date="2019-08" db="EMBL/GenBank/DDBJ databases">
        <authorList>
            <person name="Alioto T."/>
            <person name="Alioto T."/>
            <person name="Gomez Garrido J."/>
        </authorList>
    </citation>
    <scope>NUCLEOTIDE SEQUENCE [LARGE SCALE GENOMIC DNA]</scope>
</reference>
<dbReference type="AlphaFoldDB" id="A0A5E4N292"/>
<evidence type="ECO:0000313" key="3">
    <source>
        <dbReference type="EMBL" id="VVC38769.1"/>
    </source>
</evidence>
<keyword evidence="2" id="KW-0732">Signal</keyword>
<dbReference type="Pfam" id="PF07898">
    <property type="entry name" value="DUF1676"/>
    <property type="match status" value="1"/>
</dbReference>
<keyword evidence="1" id="KW-1133">Transmembrane helix</keyword>
<gene>
    <name evidence="3" type="ORF">CINCED_3A014532</name>
</gene>